<feature type="compositionally biased region" description="Low complexity" evidence="1">
    <location>
        <begin position="2923"/>
        <end position="2935"/>
    </location>
</feature>
<dbReference type="Proteomes" id="UP000199752">
    <property type="component" value="Chromosome 1"/>
</dbReference>
<dbReference type="GO" id="GO:0043291">
    <property type="term" value="C:RAVE complex"/>
    <property type="evidence" value="ECO:0007669"/>
    <property type="project" value="TreeGrafter"/>
</dbReference>
<protein>
    <recommendedName>
        <fullName evidence="5">RAVE complex protein Rav1 C-terminal domain-containing protein</fullName>
    </recommendedName>
</protein>
<feature type="region of interest" description="Disordered" evidence="1">
    <location>
        <begin position="2806"/>
        <end position="2829"/>
    </location>
</feature>
<accession>A0A0S4TC39</accession>
<reference evidence="3 4" key="3">
    <citation type="submission" date="2017-10" db="EMBL/GenBank/DDBJ databases">
        <title>Consistent, comparative and evidence-based genome annotation and re-annotation for the closely-related species, Cryptosporidium parvum, C. hominis and C. tyzzeri.</title>
        <authorList>
            <person name="Baptista R.P."/>
            <person name="Li Y."/>
            <person name="Sateriale A."/>
            <person name="Striepen B."/>
            <person name="Kissinger J.C."/>
        </authorList>
    </citation>
    <scope>NUCLEOTIDE SEQUENCE [LARGE SCALE GENOMIC DNA]</scope>
    <source>
        <strain evidence="3">30976</strain>
    </source>
</reference>
<sequence>MHSNGNRAVHNRWPLCVLVDEKSILPKVAIINIDQGKTIQIIDTLEEVVPTYLCWHEDLLVLVIGFENSFEVWTLDDDLRYIELLDEGIIAPNFDINYEEYYNNINKFCKENLKEIQGFGVIDILGENHRRRLNILWSQRYKNIKLRLFIKIDLSEVNNSDGKLKSISWIDHNKLVIQHSSSNRGTFLTVWKLQFEIFNIDIYKEIIYRRRLEKESNAFLNDLENLYIEILTGVDSKPLLEQELSFAGPRIDLQLAFDDSERFILVYQHLDNELFIWRYEYSKNEEEMNLYTIGSHTRISGVFPNQFQFQKISLKQEEKIINVSWKPWSSEIPYKLKKLGGISELSSFCIISRNNEEIIIRIWRESSLNKPCQFIQALYLRFNNRPFVRNEDINIIWESYRDNVIHHFNSMEALDKSINDYNVEVEDPSYYYSTNRFPLVEDDNDDYFYYNLNSEYDEISKSSIPLNSCIHNCDIFTMNEKQNKQVKLIISIGKEVFCFNVFQLDIWNDEINSSICKWEICQFNNIDNKNFINNSRMNFISNRNNILPSDVSNIMIFWKNDKLSNHSNENNYNFIFQLKDSSIAEYIFNEKTGIWHFSKLIRITPKIQSNLKNTNNIYGKFAVELTNINEILILLNNGHILLLDNLNPKKLFTFIHANNNFACIFSNMHTLNINVDNGIEFDNNDIYDLNDLNIEKIVNISEGITSSYYQILLVQLNNSSQLRIFGLTSICENGSSNLELLQVDINSQGIISGDNIGSLENDNSDLFINHEQILEKLFFNEFMDNKYEIVFLDKHSSVIGGYCICVCLVKDLVFEVNHIIMFEINIKNQESLLLSQVEKSYNKSGIQLELRIISTYMYQSLSNINFNGCFLLIKQPSTEKSLIFVTTNISIYDKENGQEMINNNKINEMEQLYIYICNISDIHNKVEITSKIKLNRSFFDFTKDSLLIETLDYNLLIYNNRNGILLCYSLLSLNLLNIEGEETISLNPFQEISIIDDYSLYKSKNINFSKEISFEKNNESDDDLTSYNKYKNNQLVILQDFEMTYFCFIVNHGKIMGSIYWNKDVCRWETNNEIDLYDHFQMSNTGELIRIQRLEIFDGLYLFFNTNDQIIPRIYKRPENNIYEKGNNFSLRQIKVLEDFVFSLNDRKQSFSKQIFDKIIENIQDSPNLNIMPYNLNDYLDGYYDNQDYKSLENLGEYQKLYDSLIELKKNKTYGHRINIMEFEEYQIKRYFIRINYYDMLGEGGFILKSEDICWISLCEKDHIVDKILGNFNNNLIDWKDLKKFGVIYILTENFKFQEFIEKWVQKLYQNLIKGISEKRKELSFEFPDNQKKNSNIFQDEMLNIVLIIYTCINKLNIVSAIFKILDQKNVFDFLLNYNVNNDELKKQAINNGYYLIKQRKYHWSLCFFILSRSYDEIANICVKYLNDPQLLFLLLKLLLNSNGINDNEKNTLVNLYNKYLSNLWLLSLINKDPWLSIISILNYSSVNNFKFDNINRVDILNILLKLSCPTIFFKVCELMCGIEDYFKSNINIEEIIPNNKYIEDSYLNDQNSYDLNYSFIHPEHLFLFNNYIKLKISINSQSQSYELSESLKYPSFDNIIEIISYYIKKCMNPYHYISWLTYIENNQDFFKTKNIHYHYYNLIIKPNILNRIQNYIKYLHINYFFFLNNNNLFEWINQYSKIPEFISVFHFNYNQEKNNLNINPINIFNYLLLTNVDKYFNNINTGMHTKNDVIKNDINRMHVACKKRLSEDISGLRGKYLNLIFEIFSENKNSWNLGHFGFDYIWDSLFEFFSRINNEIILTFESRNGDQYIINKCELLILIFRNKVNHILFELLLEPGNEVEEVGSSKIINENPTIIITKLLKIYMFMIIIQDLISKIKCSKDINVLKYQNLIKIIKFVIILKSYQKLDLHLKRRLTKRLGIKLLKLLKLLLEFTKEYGYIKDIESNSNNDNIQEEIQNNSFQYVKEDQLMYFNTIIIVLSTSIIKINQELINEDNNNELSFNSILQEESITNKITIDQLNLALKESYNNRVFKEWKEIIIPLLPLILTYYYDSIDEKKSILFIRVVNTNNYPELNTNNHHLSTINVIIVKIIIILKEIWIGMGIKNLLLINILRNKELIISYDIGSISNLYYYLLKKVWNFKENSNNISSIELESSEQYSVNLLNSISCTNSTTTNTSNDNNKNSGFELEKLKLDFSNEYFEVSDDRFRLNKKEESIRMNNPSFFMINMLIYNNRIIPTPKLNLVPNVHYLNGNNNNIEDLEKKSKKEENMMNENILIDNEIKQYEDDDFYYYHYFGFDQSKKQDENESETLVELENENENEYVNEEDYYYKWYKNRIQKGEKEGVERSNTLLGHILYQESPLLMDCKMDVNNSPFLLLGEKTHLMLNSKLYFIHPISFMRRNHINSYYYEGVIFQGMKFGKFGEDFDSIFKSEKIIRLEVLLNSFLLKRLLIFGKLEENQDDHGLLSYRKLERRKSNKSLLVSSSSSSSSSSSPCIMPIYDIDFCVNIKKGVKSIYLDLYTSKENELNIGGGVSDFNTNIGSGSHLTCNFQEIRFLQIFTDIPLSFSKIQNQFNNVKAIICGEAIQLRNPRVSHIVYPYWSHSLAFSNYHKVNHPNYFINTSSNITGDIINNINSSKSNPKPIMISNSLSKSYYNLTSNNVNKRSFKGIDSIGQGRNYHQELPPTTSTNLNKLMVNNHNLGNITHVSWSPSKIHIIISTSNGFIMVYKLNSNNNYLSDEEDEIFVPSNPNINPSQPSSSHNSLQTTSVNNGGGNNSSLSSSSNIILTSSSINAQSASASASASSSTSTSSNSNSNSSLSSKSSSAMNPFIPIYIFQVHKSNCFWSGIIDHSCRYILTSGNGINFVYNTTSINNNSFNNNEGNELGRSSLNFRNYTKFNSRGERIPIVGGNISVTTTTNNNNNVQSQSISNASTPNNAKSNSSYSISGNSYGYLNESEGGIGLGGTLINSGTLNLAEFMGDNTLNLSSKIEISSVLSDENCLCIWDIWTNLSYNLPIISRPDLLIALESSPISTSHNWKQANTLLIITNTGNLWFISYLFGRQFLNPSLFKLKQKNILTSNLSNLNTLNNIINRNSNYINSKLTVLSSDGICIIYHIFLLLKSSFKRYFNNNQITIVPIIKFNINHSLSLNPLNIINNSLTSNQYNKIISHAIFINKNTLLIIDTLQNCKIVQLLPFFN</sequence>
<dbReference type="VEuPathDB" id="CryptoDB:CHUDEA1_3240"/>
<evidence type="ECO:0000256" key="1">
    <source>
        <dbReference type="SAM" id="MobiDB-lite"/>
    </source>
</evidence>
<reference evidence="2" key="2">
    <citation type="submission" date="2015-08" db="EMBL/GenBank/DDBJ databases">
        <authorList>
            <person name="Babu N.S."/>
            <person name="Beckwith C.J."/>
            <person name="Beseler K.G."/>
            <person name="Brison A."/>
            <person name="Carone J.V."/>
            <person name="Caskin T.P."/>
            <person name="Diamond M."/>
            <person name="Durham M.E."/>
            <person name="Foxe J.M."/>
            <person name="Go M."/>
            <person name="Henderson B.A."/>
            <person name="Jones I.B."/>
            <person name="McGettigan J.A."/>
            <person name="Micheletti S.J."/>
            <person name="Nasrallah M.E."/>
            <person name="Ortiz D."/>
            <person name="Piller C.R."/>
            <person name="Privatt S.R."/>
            <person name="Schneider S.L."/>
            <person name="Sharp S."/>
            <person name="Smith T.C."/>
            <person name="Stanton J.D."/>
            <person name="Ullery H.E."/>
            <person name="Wilson R.J."/>
            <person name="Serrano M.G."/>
            <person name="Buck G."/>
            <person name="Lee V."/>
            <person name="Wang Y."/>
            <person name="Carvalho R."/>
            <person name="Voegtly L."/>
            <person name="Shi R."/>
            <person name="Duckworth R."/>
            <person name="Johnson A."/>
            <person name="Loviza R."/>
            <person name="Walstead R."/>
            <person name="Shah Z."/>
            <person name="Kiflezghi M."/>
            <person name="Wade K."/>
            <person name="Ball S.L."/>
            <person name="Bradley K.W."/>
            <person name="Asai D.J."/>
            <person name="Bowman C.A."/>
            <person name="Russell D.A."/>
            <person name="Pope W.H."/>
            <person name="Jacobs-Sera D."/>
            <person name="Hendrix R.W."/>
            <person name="Hatfull G.F."/>
        </authorList>
    </citation>
    <scope>NUCLEOTIDE SEQUENCE [LARGE SCALE GENOMIC DNA]</scope>
</reference>
<name>A0A0S4TC39_CRYHO</name>
<dbReference type="GO" id="GO:0007035">
    <property type="term" value="P:vacuolar acidification"/>
    <property type="evidence" value="ECO:0007669"/>
    <property type="project" value="TreeGrafter"/>
</dbReference>
<evidence type="ECO:0008006" key="5">
    <source>
        <dbReference type="Google" id="ProtNLM"/>
    </source>
</evidence>
<reference evidence="3 4" key="1">
    <citation type="submission" date="2014-11" db="EMBL/GenBank/DDBJ databases">
        <title>Comparative genomic analysis of Cryptosporidium hominis reveals occurrence of genetic recombination in virulent subtypes.</title>
        <authorList>
            <person name="Guo Y."/>
            <person name="Tang K."/>
            <person name="Frace M."/>
            <person name="Li N."/>
            <person name="Roellig D.M."/>
            <person name="Sammons S."/>
            <person name="Knipe K."/>
            <person name="Rowe L."/>
            <person name="Feng Y."/>
            <person name="Xiao L."/>
        </authorList>
    </citation>
    <scope>NUCLEOTIDE SEQUENCE [LARGE SCALE GENOMIC DNA]</scope>
    <source>
        <strain evidence="3">30976</strain>
    </source>
</reference>
<dbReference type="EMBL" id="LN877947">
    <property type="protein sequence ID" value="CUV04279.1"/>
    <property type="molecule type" value="Genomic_DNA"/>
</dbReference>
<organism evidence="2">
    <name type="scientific">Cryptosporidium hominis</name>
    <dbReference type="NCBI Taxonomy" id="237895"/>
    <lineage>
        <taxon>Eukaryota</taxon>
        <taxon>Sar</taxon>
        <taxon>Alveolata</taxon>
        <taxon>Apicomplexa</taxon>
        <taxon>Conoidasida</taxon>
        <taxon>Coccidia</taxon>
        <taxon>Eucoccidiorida</taxon>
        <taxon>Eimeriorina</taxon>
        <taxon>Cryptosporidiidae</taxon>
        <taxon>Cryptosporidium</taxon>
    </lineage>
</organism>
<dbReference type="Proteomes" id="UP001429100">
    <property type="component" value="Unassembled WGS sequence"/>
</dbReference>
<feature type="compositionally biased region" description="Low complexity" evidence="1">
    <location>
        <begin position="2751"/>
        <end position="2781"/>
    </location>
</feature>
<dbReference type="VEuPathDB" id="CryptoDB:Chro.10364"/>
<dbReference type="PANTHER" id="PTHR13950:SF9">
    <property type="entry name" value="RABCONNECTIN-3A"/>
    <property type="match status" value="1"/>
</dbReference>
<proteinExistence type="predicted"/>
<feature type="region of interest" description="Disordered" evidence="1">
    <location>
        <begin position="2923"/>
        <end position="2945"/>
    </location>
</feature>
<dbReference type="EMBL" id="JTAI01000044">
    <property type="protein sequence ID" value="PPS97063.1"/>
    <property type="molecule type" value="Genomic_DNA"/>
</dbReference>
<dbReference type="VEuPathDB" id="CryptoDB:GY17_00001336"/>
<evidence type="ECO:0000313" key="3">
    <source>
        <dbReference type="EMBL" id="PPS97063.1"/>
    </source>
</evidence>
<gene>
    <name evidence="2" type="ORF">CHUDEA1_3240</name>
    <name evidence="3" type="ORF">GY17_00001336</name>
</gene>
<dbReference type="VEuPathDB" id="CryptoDB:ChTU502y2012_412g0145"/>
<evidence type="ECO:0000313" key="2">
    <source>
        <dbReference type="EMBL" id="CUV04279.1"/>
    </source>
</evidence>
<dbReference type="VEuPathDB" id="CryptoDB:ChTU502y2012_412g0140"/>
<dbReference type="PANTHER" id="PTHR13950">
    <property type="entry name" value="RABCONNECTIN-RELATED"/>
    <property type="match status" value="1"/>
</dbReference>
<feature type="region of interest" description="Disordered" evidence="1">
    <location>
        <begin position="2749"/>
        <end position="2781"/>
    </location>
</feature>
<dbReference type="InterPro" id="IPR052208">
    <property type="entry name" value="DmX-like/RAVE_component"/>
</dbReference>
<evidence type="ECO:0000313" key="4">
    <source>
        <dbReference type="Proteomes" id="UP001429100"/>
    </source>
</evidence>
<keyword evidence="4" id="KW-1185">Reference proteome</keyword>